<evidence type="ECO:0008006" key="5">
    <source>
        <dbReference type="Google" id="ProtNLM"/>
    </source>
</evidence>
<keyword evidence="4" id="KW-1185">Reference proteome</keyword>
<dbReference type="PROSITE" id="PS51257">
    <property type="entry name" value="PROKAR_LIPOPROTEIN"/>
    <property type="match status" value="1"/>
</dbReference>
<name>A0A418PM99_9BACT</name>
<dbReference type="Pfam" id="PF07944">
    <property type="entry name" value="Beta-AFase-like_GH127_cat"/>
    <property type="match status" value="1"/>
</dbReference>
<feature type="domain" description="Non-reducing end beta-L-arabinofuranosidase-like GH127 middle" evidence="2">
    <location>
        <begin position="461"/>
        <end position="556"/>
    </location>
</feature>
<accession>A0A418PM99</accession>
<dbReference type="InterPro" id="IPR012878">
    <property type="entry name" value="Beta-AFase-like_GH127_cat"/>
</dbReference>
<dbReference type="Pfam" id="PF20736">
    <property type="entry name" value="Glyco_hydro127M"/>
    <property type="match status" value="1"/>
</dbReference>
<dbReference type="PANTHER" id="PTHR31151">
    <property type="entry name" value="PROLINE-TRNA LIGASE (DUF1680)"/>
    <property type="match status" value="1"/>
</dbReference>
<protein>
    <recommendedName>
        <fullName evidence="5">Glycoside hydrolase family 127 protein</fullName>
    </recommendedName>
</protein>
<dbReference type="OrthoDB" id="9757939at2"/>
<organism evidence="3 4">
    <name type="scientific">Algoriphagus lacus</name>
    <dbReference type="NCBI Taxonomy" id="2056311"/>
    <lineage>
        <taxon>Bacteria</taxon>
        <taxon>Pseudomonadati</taxon>
        <taxon>Bacteroidota</taxon>
        <taxon>Cytophagia</taxon>
        <taxon>Cytophagales</taxon>
        <taxon>Cyclobacteriaceae</taxon>
        <taxon>Algoriphagus</taxon>
    </lineage>
</organism>
<gene>
    <name evidence="3" type="ORF">D0X99_18840</name>
</gene>
<evidence type="ECO:0000313" key="4">
    <source>
        <dbReference type="Proteomes" id="UP000283522"/>
    </source>
</evidence>
<dbReference type="EMBL" id="QXML01000013">
    <property type="protein sequence ID" value="RIW12603.1"/>
    <property type="molecule type" value="Genomic_DNA"/>
</dbReference>
<dbReference type="Proteomes" id="UP000283522">
    <property type="component" value="Unassembled WGS sequence"/>
</dbReference>
<dbReference type="RefSeq" id="WP_119479450.1">
    <property type="nucleotide sequence ID" value="NZ_QXML01000013.1"/>
</dbReference>
<dbReference type="AlphaFoldDB" id="A0A418PM99"/>
<dbReference type="InterPro" id="IPR008928">
    <property type="entry name" value="6-hairpin_glycosidase_sf"/>
</dbReference>
<dbReference type="SUPFAM" id="SSF48208">
    <property type="entry name" value="Six-hairpin glycosidases"/>
    <property type="match status" value="1"/>
</dbReference>
<dbReference type="PANTHER" id="PTHR31151:SF0">
    <property type="entry name" value="PROLINE-TRNA LIGASE (DUF1680)"/>
    <property type="match status" value="1"/>
</dbReference>
<proteinExistence type="predicted"/>
<sequence length="704" mass="79708">MKKTTLIIGALGLIFSCSTKKSEEAKPVAHYLTNRAPLVSTPYLELPIGSIKPEGWLEDQLKRMASGLTGHLDEVYPEVVGPRNGWLGGDGDGWERGPYWIDGLVTLAYILDDEQLKQKAQPWIEWTLNNQAESGYLGPIPFETEPEPEPGLQRGRREDWWPKMVMLKVLQQYYQATQDERVITALTKYFHFQLKELPNRPLDFMSFWANRRAGDNLLVVYWLYNITGDEKLLELGELIQRQTFPWQTIYTNPENELQYENIHFYNEIKSYPFDSAEISKITLSKVPGLHTVNVAQGLKQPIVYFQKSGKTDAIAAVKKALADLQTYHGQPQGMYGGDEPLHGNNPVQGIELCSIAEEMYSLETILKITGDMEFADLLEKITYNALPTQASDDYTSRQYFQAANQVELSDKLETSYETENHGGTDFVYGLLSGFPCCTTNMHQSWPKFVQNLFYATPDGGVAALLYAPSSVELTVGQGAKLKIKETTGFPFRETVQFDLELSEDAVFPFHLRIPAWVKQAEIKINGETAQASIQNQVAIINRTWKSGDQITLTLPMELKTSTWYKSMVSIERGPLVYSLKIQGEEKTKDRSDRFKPFTEVYPTSEWNFGLASTTLSDLANSIELVENEWDGSYPWNLENAPIELRLQGVQLPEWKLVKSAPQLPENLPSKLAASELTKRQKAITMIPYGCTTLRITEFPVVGIE</sequence>
<feature type="domain" description="Non-reducing end beta-L-arabinofuranosidase-like GH127 catalytic" evidence="1">
    <location>
        <begin position="99"/>
        <end position="448"/>
    </location>
</feature>
<evidence type="ECO:0000313" key="3">
    <source>
        <dbReference type="EMBL" id="RIW12603.1"/>
    </source>
</evidence>
<evidence type="ECO:0000259" key="1">
    <source>
        <dbReference type="Pfam" id="PF07944"/>
    </source>
</evidence>
<evidence type="ECO:0000259" key="2">
    <source>
        <dbReference type="Pfam" id="PF20736"/>
    </source>
</evidence>
<dbReference type="InterPro" id="IPR049046">
    <property type="entry name" value="Beta-AFase-like_GH127_middle"/>
</dbReference>
<dbReference type="GO" id="GO:0005975">
    <property type="term" value="P:carbohydrate metabolic process"/>
    <property type="evidence" value="ECO:0007669"/>
    <property type="project" value="InterPro"/>
</dbReference>
<reference evidence="3 4" key="1">
    <citation type="submission" date="2018-09" db="EMBL/GenBank/DDBJ databases">
        <authorList>
            <person name="Wang X."/>
            <person name="Du Z."/>
        </authorList>
    </citation>
    <scope>NUCLEOTIDE SEQUENCE [LARGE SCALE GENOMIC DNA]</scope>
    <source>
        <strain evidence="3 4">N3</strain>
    </source>
</reference>
<comment type="caution">
    <text evidence="3">The sequence shown here is derived from an EMBL/GenBank/DDBJ whole genome shotgun (WGS) entry which is preliminary data.</text>
</comment>